<evidence type="ECO:0000256" key="6">
    <source>
        <dbReference type="ARBA" id="ARBA00023141"/>
    </source>
</evidence>
<dbReference type="EMBL" id="BMPO01000006">
    <property type="protein sequence ID" value="GGJ99736.1"/>
    <property type="molecule type" value="Genomic_DNA"/>
</dbReference>
<evidence type="ECO:0000256" key="3">
    <source>
        <dbReference type="ARBA" id="ARBA00007985"/>
    </source>
</evidence>
<feature type="domain" description="DAHP synthetase I/KDSA" evidence="10">
    <location>
        <begin position="56"/>
        <end position="350"/>
    </location>
</feature>
<keyword evidence="4 8" id="KW-0028">Amino-acid biosynthesis</keyword>
<dbReference type="GO" id="GO:0003849">
    <property type="term" value="F:3-deoxy-7-phosphoheptulonate synthase activity"/>
    <property type="evidence" value="ECO:0007669"/>
    <property type="project" value="UniProtKB-EC"/>
</dbReference>
<comment type="pathway">
    <text evidence="2 8">Metabolic intermediate biosynthesis; chorismate biosynthesis; chorismate from D-erythrose 4-phosphate and phosphoenolpyruvate: step 1/7.</text>
</comment>
<sequence length="363" mass="39268">MSAVLSPLSPMPSSVEPSQPAAQNRRSERLPTPQELRSNVHLDPARANQIHAQRDAVRQVLDGRDSRLLVVVGPCSLHDEDAAIEYGERLVKLAKRVDSELLIVMRAYIEKPRTTVGWKGFVYDPRLDGTGDIAEGLHRSRRLMLRLVEMGLPLATELLQPLVANYVDDLLSWSAIGARTSESQIHREMVSGLDMPVGFKNGTDGSIGIACDAMRSACRPHQHFGIDDNGFPATVDTLGNPDTHLVLRGGQAGPNYDAGSVRLACETLRAQGLNPRIMVDCSHANSGKDPQRQPAVMADVIGQRLAGNEALRAVMLESHLGEGAQPLSDRLAYGVSITDGCLGWEKTEALLLDAAGRLSSARA</sequence>
<dbReference type="InterPro" id="IPR013785">
    <property type="entry name" value="Aldolase_TIM"/>
</dbReference>
<dbReference type="EC" id="2.5.1.54" evidence="8"/>
<feature type="region of interest" description="Disordered" evidence="9">
    <location>
        <begin position="1"/>
        <end position="32"/>
    </location>
</feature>
<evidence type="ECO:0000256" key="8">
    <source>
        <dbReference type="PIRNR" id="PIRNR001361"/>
    </source>
</evidence>
<evidence type="ECO:0000256" key="4">
    <source>
        <dbReference type="ARBA" id="ARBA00022605"/>
    </source>
</evidence>
<accession>A0A917PYI9</accession>
<keyword evidence="6 8" id="KW-0057">Aromatic amino acid biosynthesis</keyword>
<comment type="caution">
    <text evidence="11">The sequence shown here is derived from an EMBL/GenBank/DDBJ whole genome shotgun (WGS) entry which is preliminary data.</text>
</comment>
<dbReference type="InterPro" id="IPR006219">
    <property type="entry name" value="DAHP_synth_1"/>
</dbReference>
<dbReference type="Proteomes" id="UP000635983">
    <property type="component" value="Unassembled WGS sequence"/>
</dbReference>
<dbReference type="NCBIfam" id="TIGR00034">
    <property type="entry name" value="aroFGH"/>
    <property type="match status" value="1"/>
</dbReference>
<dbReference type="GO" id="GO:0008652">
    <property type="term" value="P:amino acid biosynthetic process"/>
    <property type="evidence" value="ECO:0007669"/>
    <property type="project" value="UniProtKB-KW"/>
</dbReference>
<dbReference type="GO" id="GO:0005737">
    <property type="term" value="C:cytoplasm"/>
    <property type="evidence" value="ECO:0007669"/>
    <property type="project" value="TreeGrafter"/>
</dbReference>
<evidence type="ECO:0000256" key="7">
    <source>
        <dbReference type="ARBA" id="ARBA00047508"/>
    </source>
</evidence>
<dbReference type="PANTHER" id="PTHR21225:SF12">
    <property type="entry name" value="PHOSPHO-2-DEHYDRO-3-DEOXYHEPTONATE ALDOLASE, TYROSINE-INHIBITED"/>
    <property type="match status" value="1"/>
</dbReference>
<evidence type="ECO:0000313" key="12">
    <source>
        <dbReference type="Proteomes" id="UP000635983"/>
    </source>
</evidence>
<organism evidence="11 12">
    <name type="scientific">Pseudomonas matsuisoli</name>
    <dbReference type="NCBI Taxonomy" id="1515666"/>
    <lineage>
        <taxon>Bacteria</taxon>
        <taxon>Pseudomonadati</taxon>
        <taxon>Pseudomonadota</taxon>
        <taxon>Gammaproteobacteria</taxon>
        <taxon>Pseudomonadales</taxon>
        <taxon>Pseudomonadaceae</taxon>
        <taxon>Pseudomonas</taxon>
    </lineage>
</organism>
<keyword evidence="12" id="KW-1185">Reference proteome</keyword>
<name>A0A917PYI9_9PSED</name>
<evidence type="ECO:0000256" key="2">
    <source>
        <dbReference type="ARBA" id="ARBA00004688"/>
    </source>
</evidence>
<evidence type="ECO:0000256" key="1">
    <source>
        <dbReference type="ARBA" id="ARBA00003726"/>
    </source>
</evidence>
<proteinExistence type="inferred from homology"/>
<evidence type="ECO:0000313" key="11">
    <source>
        <dbReference type="EMBL" id="GGJ99736.1"/>
    </source>
</evidence>
<protein>
    <recommendedName>
        <fullName evidence="8">Phospho-2-dehydro-3-deoxyheptonate aldolase</fullName>
        <ecNumber evidence="8">2.5.1.54</ecNumber>
    </recommendedName>
</protein>
<dbReference type="Pfam" id="PF00793">
    <property type="entry name" value="DAHP_synth_1"/>
    <property type="match status" value="1"/>
</dbReference>
<evidence type="ECO:0000256" key="5">
    <source>
        <dbReference type="ARBA" id="ARBA00022679"/>
    </source>
</evidence>
<dbReference type="PANTHER" id="PTHR21225">
    <property type="entry name" value="PHOSPHO-2-DEHYDRO-3-DEOXYHEPTONATE ALDOLASE DAHP SYNTHETASE"/>
    <property type="match status" value="1"/>
</dbReference>
<dbReference type="InterPro" id="IPR006218">
    <property type="entry name" value="DAHP1/KDSA"/>
</dbReference>
<comment type="function">
    <text evidence="1 8">Stereospecific condensation of phosphoenolpyruvate (PEP) and D-erythrose-4-phosphate (E4P) giving rise to 3-deoxy-D-arabino-heptulosonate-7-phosphate (DAHP).</text>
</comment>
<dbReference type="SUPFAM" id="SSF51569">
    <property type="entry name" value="Aldolase"/>
    <property type="match status" value="1"/>
</dbReference>
<comment type="similarity">
    <text evidence="3 8">Belongs to the class-I DAHP synthase family.</text>
</comment>
<dbReference type="AlphaFoldDB" id="A0A917PYI9"/>
<comment type="catalytic activity">
    <reaction evidence="7 8">
        <text>D-erythrose 4-phosphate + phosphoenolpyruvate + H2O = 7-phospho-2-dehydro-3-deoxy-D-arabino-heptonate + phosphate</text>
        <dbReference type="Rhea" id="RHEA:14717"/>
        <dbReference type="ChEBI" id="CHEBI:15377"/>
        <dbReference type="ChEBI" id="CHEBI:16897"/>
        <dbReference type="ChEBI" id="CHEBI:43474"/>
        <dbReference type="ChEBI" id="CHEBI:58394"/>
        <dbReference type="ChEBI" id="CHEBI:58702"/>
        <dbReference type="EC" id="2.5.1.54"/>
    </reaction>
</comment>
<evidence type="ECO:0000256" key="9">
    <source>
        <dbReference type="SAM" id="MobiDB-lite"/>
    </source>
</evidence>
<feature type="compositionally biased region" description="Low complexity" evidence="9">
    <location>
        <begin position="1"/>
        <end position="18"/>
    </location>
</feature>
<dbReference type="PIRSF" id="PIRSF001361">
    <property type="entry name" value="DAHP_synthase"/>
    <property type="match status" value="1"/>
</dbReference>
<reference evidence="11" key="2">
    <citation type="submission" date="2020-09" db="EMBL/GenBank/DDBJ databases">
        <authorList>
            <person name="Sun Q."/>
            <person name="Ohkuma M."/>
        </authorList>
    </citation>
    <scope>NUCLEOTIDE SEQUENCE</scope>
    <source>
        <strain evidence="11">JCM 30078</strain>
    </source>
</reference>
<dbReference type="Gene3D" id="3.20.20.70">
    <property type="entry name" value="Aldolase class I"/>
    <property type="match status" value="1"/>
</dbReference>
<keyword evidence="5 8" id="KW-0808">Transferase</keyword>
<dbReference type="GO" id="GO:0009073">
    <property type="term" value="P:aromatic amino acid family biosynthetic process"/>
    <property type="evidence" value="ECO:0007669"/>
    <property type="project" value="UniProtKB-KW"/>
</dbReference>
<evidence type="ECO:0000259" key="10">
    <source>
        <dbReference type="Pfam" id="PF00793"/>
    </source>
</evidence>
<dbReference type="RefSeq" id="WP_188983764.1">
    <property type="nucleotide sequence ID" value="NZ_BMPO01000006.1"/>
</dbReference>
<dbReference type="NCBIfam" id="NF009395">
    <property type="entry name" value="PRK12755.1"/>
    <property type="match status" value="1"/>
</dbReference>
<reference evidence="11" key="1">
    <citation type="journal article" date="2014" name="Int. J. Syst. Evol. Microbiol.">
        <title>Complete genome sequence of Corynebacterium casei LMG S-19264T (=DSM 44701T), isolated from a smear-ripened cheese.</title>
        <authorList>
            <consortium name="US DOE Joint Genome Institute (JGI-PGF)"/>
            <person name="Walter F."/>
            <person name="Albersmeier A."/>
            <person name="Kalinowski J."/>
            <person name="Ruckert C."/>
        </authorList>
    </citation>
    <scope>NUCLEOTIDE SEQUENCE</scope>
    <source>
        <strain evidence="11">JCM 30078</strain>
    </source>
</reference>
<gene>
    <name evidence="11" type="ORF">GCM10009304_26910</name>
</gene>